<keyword evidence="1" id="KW-1133">Transmembrane helix</keyword>
<dbReference type="EnsemblPlants" id="Pp3c4_10380V3.1">
    <property type="protein sequence ID" value="PAC:32922504.CDS.1"/>
    <property type="gene ID" value="Pp3c4_10380"/>
</dbReference>
<dbReference type="Gramene" id="Pp3c4_10380V3.1">
    <property type="protein sequence ID" value="PAC:32922504.CDS.1"/>
    <property type="gene ID" value="Pp3c4_10380"/>
</dbReference>
<protein>
    <submittedName>
        <fullName evidence="2 3">Uncharacterized protein</fullName>
    </submittedName>
</protein>
<organism evidence="2">
    <name type="scientific">Physcomitrium patens</name>
    <name type="common">Spreading-leaved earth moss</name>
    <name type="synonym">Physcomitrella patens</name>
    <dbReference type="NCBI Taxonomy" id="3218"/>
    <lineage>
        <taxon>Eukaryota</taxon>
        <taxon>Viridiplantae</taxon>
        <taxon>Streptophyta</taxon>
        <taxon>Embryophyta</taxon>
        <taxon>Bryophyta</taxon>
        <taxon>Bryophytina</taxon>
        <taxon>Bryopsida</taxon>
        <taxon>Funariidae</taxon>
        <taxon>Funariales</taxon>
        <taxon>Funariaceae</taxon>
        <taxon>Physcomitrium</taxon>
    </lineage>
</organism>
<keyword evidence="1" id="KW-0472">Membrane</keyword>
<keyword evidence="1" id="KW-0812">Transmembrane</keyword>
<gene>
    <name evidence="2" type="ORF">PHYPA_006012</name>
</gene>
<keyword evidence="4" id="KW-1185">Reference proteome</keyword>
<dbReference type="Gramene" id="Pp3c4_10380V3.2">
    <property type="protein sequence ID" value="PAC:32922505.CDS.1"/>
    <property type="gene ID" value="Pp3c4_10380"/>
</dbReference>
<accession>A0A2K1KMW0</accession>
<proteinExistence type="predicted"/>
<sequence>MEARPSCGICVVFVHLLWFFIVVDDDIAVIAKDQFSSTALDLVLEGVGEVGKLNKACGRNWYCDQNLSATLLSSFLILSSLTLNSCKEKIQIKFFSSSSSLISIPSGAVLLQFSAIPVAICSMVEMVQWWITSRVLGQVEV</sequence>
<evidence type="ECO:0000313" key="3">
    <source>
        <dbReference type="EnsemblPlants" id="PAC:32922504.CDS.1"/>
    </source>
</evidence>
<name>A0A2K1KMW0_PHYPA</name>
<evidence type="ECO:0000313" key="2">
    <source>
        <dbReference type="EMBL" id="PNR55119.1"/>
    </source>
</evidence>
<dbReference type="InParanoid" id="A0A2K1KMW0"/>
<feature type="transmembrane region" description="Helical" evidence="1">
    <location>
        <begin position="107"/>
        <end position="131"/>
    </location>
</feature>
<dbReference type="AlphaFoldDB" id="A0A2K1KMW0"/>
<feature type="transmembrane region" description="Helical" evidence="1">
    <location>
        <begin position="7"/>
        <end position="23"/>
    </location>
</feature>
<dbReference type="EMBL" id="ABEU02000004">
    <property type="protein sequence ID" value="PNR55119.1"/>
    <property type="molecule type" value="Genomic_DNA"/>
</dbReference>
<dbReference type="Proteomes" id="UP000006727">
    <property type="component" value="Chromosome 4"/>
</dbReference>
<evidence type="ECO:0000256" key="1">
    <source>
        <dbReference type="SAM" id="Phobius"/>
    </source>
</evidence>
<dbReference type="EnsemblPlants" id="Pp3c4_10380V3.2">
    <property type="protein sequence ID" value="PAC:32922505.CDS.1"/>
    <property type="gene ID" value="Pp3c4_10380"/>
</dbReference>
<reference evidence="3" key="3">
    <citation type="submission" date="2020-12" db="UniProtKB">
        <authorList>
            <consortium name="EnsemblPlants"/>
        </authorList>
    </citation>
    <scope>IDENTIFICATION</scope>
</reference>
<reference evidence="2 4" key="1">
    <citation type="journal article" date="2008" name="Science">
        <title>The Physcomitrella genome reveals evolutionary insights into the conquest of land by plants.</title>
        <authorList>
            <person name="Rensing S."/>
            <person name="Lang D."/>
            <person name="Zimmer A."/>
            <person name="Terry A."/>
            <person name="Salamov A."/>
            <person name="Shapiro H."/>
            <person name="Nishiyama T."/>
            <person name="Perroud P.-F."/>
            <person name="Lindquist E."/>
            <person name="Kamisugi Y."/>
            <person name="Tanahashi T."/>
            <person name="Sakakibara K."/>
            <person name="Fujita T."/>
            <person name="Oishi K."/>
            <person name="Shin-I T."/>
            <person name="Kuroki Y."/>
            <person name="Toyoda A."/>
            <person name="Suzuki Y."/>
            <person name="Hashimoto A."/>
            <person name="Yamaguchi K."/>
            <person name="Sugano A."/>
            <person name="Kohara Y."/>
            <person name="Fujiyama A."/>
            <person name="Anterola A."/>
            <person name="Aoki S."/>
            <person name="Ashton N."/>
            <person name="Barbazuk W.B."/>
            <person name="Barker E."/>
            <person name="Bennetzen J."/>
            <person name="Bezanilla M."/>
            <person name="Blankenship R."/>
            <person name="Cho S.H."/>
            <person name="Dutcher S."/>
            <person name="Estelle M."/>
            <person name="Fawcett J.A."/>
            <person name="Gundlach H."/>
            <person name="Hanada K."/>
            <person name="Heyl A."/>
            <person name="Hicks K.A."/>
            <person name="Hugh J."/>
            <person name="Lohr M."/>
            <person name="Mayer K."/>
            <person name="Melkozernov A."/>
            <person name="Murata T."/>
            <person name="Nelson D."/>
            <person name="Pils B."/>
            <person name="Prigge M."/>
            <person name="Reiss B."/>
            <person name="Renner T."/>
            <person name="Rombauts S."/>
            <person name="Rushton P."/>
            <person name="Sanderfoot A."/>
            <person name="Schween G."/>
            <person name="Shiu S.-H."/>
            <person name="Stueber K."/>
            <person name="Theodoulou F.L."/>
            <person name="Tu H."/>
            <person name="Van de Peer Y."/>
            <person name="Verrier P.J."/>
            <person name="Waters E."/>
            <person name="Wood A."/>
            <person name="Yang L."/>
            <person name="Cove D."/>
            <person name="Cuming A."/>
            <person name="Hasebe M."/>
            <person name="Lucas S."/>
            <person name="Mishler D.B."/>
            <person name="Reski R."/>
            <person name="Grigoriev I."/>
            <person name="Quatrano R.S."/>
            <person name="Boore J.L."/>
        </authorList>
    </citation>
    <scope>NUCLEOTIDE SEQUENCE [LARGE SCALE GENOMIC DNA]</scope>
    <source>
        <strain evidence="3 4">cv. Gransden 2004</strain>
    </source>
</reference>
<reference evidence="2 4" key="2">
    <citation type="journal article" date="2018" name="Plant J.">
        <title>The Physcomitrella patens chromosome-scale assembly reveals moss genome structure and evolution.</title>
        <authorList>
            <person name="Lang D."/>
            <person name="Ullrich K.K."/>
            <person name="Murat F."/>
            <person name="Fuchs J."/>
            <person name="Jenkins J."/>
            <person name="Haas F.B."/>
            <person name="Piednoel M."/>
            <person name="Gundlach H."/>
            <person name="Van Bel M."/>
            <person name="Meyberg R."/>
            <person name="Vives C."/>
            <person name="Morata J."/>
            <person name="Symeonidi A."/>
            <person name="Hiss M."/>
            <person name="Muchero W."/>
            <person name="Kamisugi Y."/>
            <person name="Saleh O."/>
            <person name="Blanc G."/>
            <person name="Decker E.L."/>
            <person name="van Gessel N."/>
            <person name="Grimwood J."/>
            <person name="Hayes R.D."/>
            <person name="Graham S.W."/>
            <person name="Gunter L.E."/>
            <person name="McDaniel S.F."/>
            <person name="Hoernstein S.N.W."/>
            <person name="Larsson A."/>
            <person name="Li F.W."/>
            <person name="Perroud P.F."/>
            <person name="Phillips J."/>
            <person name="Ranjan P."/>
            <person name="Rokshar D.S."/>
            <person name="Rothfels C.J."/>
            <person name="Schneider L."/>
            <person name="Shu S."/>
            <person name="Stevenson D.W."/>
            <person name="Thummler F."/>
            <person name="Tillich M."/>
            <person name="Villarreal Aguilar J.C."/>
            <person name="Widiez T."/>
            <person name="Wong G.K."/>
            <person name="Wymore A."/>
            <person name="Zhang Y."/>
            <person name="Zimmer A.D."/>
            <person name="Quatrano R.S."/>
            <person name="Mayer K.F.X."/>
            <person name="Goodstein D."/>
            <person name="Casacuberta J.M."/>
            <person name="Vandepoele K."/>
            <person name="Reski R."/>
            <person name="Cuming A.C."/>
            <person name="Tuskan G.A."/>
            <person name="Maumus F."/>
            <person name="Salse J."/>
            <person name="Schmutz J."/>
            <person name="Rensing S.A."/>
        </authorList>
    </citation>
    <scope>NUCLEOTIDE SEQUENCE [LARGE SCALE GENOMIC DNA]</scope>
    <source>
        <strain evidence="3 4">cv. Gransden 2004</strain>
    </source>
</reference>
<evidence type="ECO:0000313" key="4">
    <source>
        <dbReference type="Proteomes" id="UP000006727"/>
    </source>
</evidence>